<accession>A0ABN3ELM8</accession>
<protein>
    <recommendedName>
        <fullName evidence="3">3-hydroxyacyl-CoA dehydrogenase</fullName>
    </recommendedName>
</protein>
<evidence type="ECO:0000313" key="1">
    <source>
        <dbReference type="EMBL" id="GAA2262700.1"/>
    </source>
</evidence>
<evidence type="ECO:0000313" key="2">
    <source>
        <dbReference type="Proteomes" id="UP001501474"/>
    </source>
</evidence>
<proteinExistence type="predicted"/>
<evidence type="ECO:0008006" key="3">
    <source>
        <dbReference type="Google" id="ProtNLM"/>
    </source>
</evidence>
<keyword evidence="2" id="KW-1185">Reference proteome</keyword>
<dbReference type="Gene3D" id="1.10.1040.50">
    <property type="match status" value="1"/>
</dbReference>
<dbReference type="Proteomes" id="UP001501474">
    <property type="component" value="Unassembled WGS sequence"/>
</dbReference>
<reference evidence="1 2" key="1">
    <citation type="journal article" date="2019" name="Int. J. Syst. Evol. Microbiol.">
        <title>The Global Catalogue of Microorganisms (GCM) 10K type strain sequencing project: providing services to taxonomists for standard genome sequencing and annotation.</title>
        <authorList>
            <consortium name="The Broad Institute Genomics Platform"/>
            <consortium name="The Broad Institute Genome Sequencing Center for Infectious Disease"/>
            <person name="Wu L."/>
            <person name="Ma J."/>
        </authorList>
    </citation>
    <scope>NUCLEOTIDE SEQUENCE [LARGE SCALE GENOMIC DNA]</scope>
    <source>
        <strain evidence="1 2">JCM 3053</strain>
    </source>
</reference>
<comment type="caution">
    <text evidence="1">The sequence shown here is derived from an EMBL/GenBank/DDBJ whole genome shotgun (WGS) entry which is preliminary data.</text>
</comment>
<organism evidence="1 2">
    <name type="scientific">Streptomyces indiaensis</name>
    <dbReference type="NCBI Taxonomy" id="284033"/>
    <lineage>
        <taxon>Bacteria</taxon>
        <taxon>Bacillati</taxon>
        <taxon>Actinomycetota</taxon>
        <taxon>Actinomycetes</taxon>
        <taxon>Kitasatosporales</taxon>
        <taxon>Streptomycetaceae</taxon>
        <taxon>Streptomyces</taxon>
    </lineage>
</organism>
<sequence>MVHITGYGFPTYGGVPMFYAERVGAAQVLSALRRFHGDEGSEPASLLMRMADEAGSFN</sequence>
<gene>
    <name evidence="1" type="ORF">GCM10010104_70140</name>
</gene>
<dbReference type="EMBL" id="BAAART010000235">
    <property type="protein sequence ID" value="GAA2262700.1"/>
    <property type="molecule type" value="Genomic_DNA"/>
</dbReference>
<name>A0ABN3ELM8_9ACTN</name>